<dbReference type="EMBL" id="KX268305">
    <property type="protein sequence ID" value="AQT24369.1"/>
    <property type="molecule type" value="Genomic_DNA"/>
</dbReference>
<sequence length="56" mass="6665">MPWRELLKIDGYCTCVMPNGLRVMHFYYPLNIIITMRIMHKSLIYKDKSVSFNAVI</sequence>
<evidence type="ECO:0000313" key="1">
    <source>
        <dbReference type="EMBL" id="AQT24369.1"/>
    </source>
</evidence>
<organism evidence="1">
    <name type="scientific">Vibrio owensii</name>
    <dbReference type="NCBI Taxonomy" id="696485"/>
    <lineage>
        <taxon>Bacteria</taxon>
        <taxon>Pseudomonadati</taxon>
        <taxon>Pseudomonadota</taxon>
        <taxon>Gammaproteobacteria</taxon>
        <taxon>Vibrionales</taxon>
        <taxon>Vibrionaceae</taxon>
        <taxon>Vibrio</taxon>
    </lineage>
</organism>
<reference evidence="1" key="1">
    <citation type="journal article" date="2017" name="Sci. Rep.">
        <title>Shrimp AHPND-causing plasmids encoding the PirAB toxins as mediated by pirAB-Tn903 are prevalent in various Vibrio species.</title>
        <authorList>
            <person name="Xiao J."/>
            <person name="Liu L."/>
            <person name="Ke Y."/>
            <person name="Li X."/>
            <person name="Liu Y."/>
            <person name="Pan Y."/>
            <person name="Yan S."/>
            <person name="Wang Y."/>
        </authorList>
    </citation>
    <scope>NUCLEOTIDE SEQUENCE</scope>
    <source>
        <strain evidence="1">SH14</strain>
        <plasmid evidence="1">pVHvo</plasmid>
    </source>
</reference>
<name>A0A1S6KSM1_9VIBR</name>
<dbReference type="AlphaFoldDB" id="A0A1S6KSM1"/>
<proteinExistence type="predicted"/>
<protein>
    <submittedName>
        <fullName evidence="1">Uncharacterized protein</fullName>
    </submittedName>
</protein>
<keyword evidence="1" id="KW-0614">Plasmid</keyword>
<geneLocation type="plasmid" evidence="1">
    <name>pVHvo</name>
</geneLocation>
<accession>A0A1S6KSM1</accession>